<evidence type="ECO:0000256" key="5">
    <source>
        <dbReference type="ARBA" id="ARBA00023136"/>
    </source>
</evidence>
<dbReference type="Pfam" id="PF00939">
    <property type="entry name" value="Na_sulph_symp"/>
    <property type="match status" value="1"/>
</dbReference>
<feature type="transmembrane region" description="Helical" evidence="7">
    <location>
        <begin position="487"/>
        <end position="514"/>
    </location>
</feature>
<dbReference type="AlphaFoldDB" id="A0A1I2UWX8"/>
<dbReference type="GO" id="GO:0005886">
    <property type="term" value="C:plasma membrane"/>
    <property type="evidence" value="ECO:0007669"/>
    <property type="project" value="TreeGrafter"/>
</dbReference>
<keyword evidence="9" id="KW-1185">Reference proteome</keyword>
<feature type="transmembrane region" description="Helical" evidence="7">
    <location>
        <begin position="119"/>
        <end position="138"/>
    </location>
</feature>
<feature type="transmembrane region" description="Helical" evidence="7">
    <location>
        <begin position="305"/>
        <end position="323"/>
    </location>
</feature>
<comment type="subcellular location">
    <subcellularLocation>
        <location evidence="1">Membrane</location>
        <topology evidence="1">Multi-pass membrane protein</topology>
    </subcellularLocation>
</comment>
<dbReference type="EMBL" id="FOOU01000014">
    <property type="protein sequence ID" value="SFG80357.1"/>
    <property type="molecule type" value="Genomic_DNA"/>
</dbReference>
<evidence type="ECO:0000256" key="1">
    <source>
        <dbReference type="ARBA" id="ARBA00004141"/>
    </source>
</evidence>
<name>A0A1I2UWX8_9GAMM</name>
<feature type="transmembrane region" description="Helical" evidence="7">
    <location>
        <begin position="248"/>
        <end position="270"/>
    </location>
</feature>
<feature type="transmembrane region" description="Helical" evidence="7">
    <location>
        <begin position="39"/>
        <end position="59"/>
    </location>
</feature>
<dbReference type="Proteomes" id="UP000198623">
    <property type="component" value="Unassembled WGS sequence"/>
</dbReference>
<proteinExistence type="predicted"/>
<dbReference type="InterPro" id="IPR001898">
    <property type="entry name" value="SLC13A/DASS"/>
</dbReference>
<feature type="transmembrane region" description="Helical" evidence="7">
    <location>
        <begin position="71"/>
        <end position="99"/>
    </location>
</feature>
<feature type="transmembrane region" description="Helical" evidence="7">
    <location>
        <begin position="448"/>
        <end position="466"/>
    </location>
</feature>
<feature type="transmembrane region" description="Helical" evidence="7">
    <location>
        <begin position="335"/>
        <end position="354"/>
    </location>
</feature>
<organism evidence="8 9">
    <name type="scientific">Neptunomonas qingdaonensis</name>
    <dbReference type="NCBI Taxonomy" id="1045558"/>
    <lineage>
        <taxon>Bacteria</taxon>
        <taxon>Pseudomonadati</taxon>
        <taxon>Pseudomonadota</taxon>
        <taxon>Gammaproteobacteria</taxon>
        <taxon>Oceanospirillales</taxon>
        <taxon>Oceanospirillaceae</taxon>
        <taxon>Neptunomonas</taxon>
    </lineage>
</organism>
<dbReference type="PANTHER" id="PTHR10283">
    <property type="entry name" value="SOLUTE CARRIER FAMILY 13 MEMBER"/>
    <property type="match status" value="1"/>
</dbReference>
<dbReference type="NCBIfam" id="TIGR00785">
    <property type="entry name" value="dass"/>
    <property type="match status" value="1"/>
</dbReference>
<dbReference type="PANTHER" id="PTHR10283:SF82">
    <property type="entry name" value="SOLUTE CARRIER FAMILY 13 MEMBER 2"/>
    <property type="match status" value="1"/>
</dbReference>
<evidence type="ECO:0000256" key="4">
    <source>
        <dbReference type="ARBA" id="ARBA00022989"/>
    </source>
</evidence>
<dbReference type="CDD" id="cd01115">
    <property type="entry name" value="SLC13_permease"/>
    <property type="match status" value="1"/>
</dbReference>
<evidence type="ECO:0000256" key="3">
    <source>
        <dbReference type="ARBA" id="ARBA00022692"/>
    </source>
</evidence>
<feature type="transmembrane region" description="Helical" evidence="7">
    <location>
        <begin position="176"/>
        <end position="193"/>
    </location>
</feature>
<sequence>MRTDKKDHHSDNKDFLTPDDRRASDDKDRSVPTAIPVSGLRLAGLIGGPIAAIIILLLPAPAGMPFEAWRLVAMAVWMVTWWLTEAVPIPATALLPIILMPLLSIDKIKPVAANYADPLIYLFLGGFLLAAAMQHVGLHRRIALKIVSRIGSSPSRIILGFMLATAFLSMWISNTATTIMMFAVGLSVIDFISKQTEDKKAVRNFGVALMLSIAYSASIGGVGTLIGTPSNALLASFLQSTYNIQITFFNWMLLGVPVVVLMLPTTWLILTKLLFPSHQIAIEDPGSVVDRELTSLGIMSRGEKLVGIVFLCAALGWIFRGVLVDLTGLPLDDTMIAILAAMVLFAVPISRTKGEFALDWEAARNVPWGVLLLFGGGLALASGFKSTGLAEWIGNSVAGVDISTVLLVLLVTVVIVYLTEITSNTASTATFLPILAAVAVGFGLDPRILTIPVALAASMAFMMPVATPPNAIVFSYEQMELRDMVRAGFLLNILAIIVSFGLFMLLGNIVFGLVF</sequence>
<dbReference type="GO" id="GO:0015141">
    <property type="term" value="F:succinate transmembrane transporter activity"/>
    <property type="evidence" value="ECO:0007669"/>
    <property type="project" value="UniProtKB-ARBA"/>
</dbReference>
<evidence type="ECO:0000256" key="6">
    <source>
        <dbReference type="SAM" id="MobiDB-lite"/>
    </source>
</evidence>
<dbReference type="OrthoDB" id="9766267at2"/>
<reference evidence="9" key="1">
    <citation type="submission" date="2016-10" db="EMBL/GenBank/DDBJ databases">
        <authorList>
            <person name="Varghese N."/>
            <person name="Submissions S."/>
        </authorList>
    </citation>
    <scope>NUCLEOTIDE SEQUENCE [LARGE SCALE GENOMIC DNA]</scope>
    <source>
        <strain evidence="9">CGMCC 1.10971</strain>
    </source>
</reference>
<keyword evidence="3 7" id="KW-0812">Transmembrane</keyword>
<dbReference type="PROSITE" id="PS01271">
    <property type="entry name" value="NA_SULFATE"/>
    <property type="match status" value="1"/>
</dbReference>
<evidence type="ECO:0000256" key="2">
    <source>
        <dbReference type="ARBA" id="ARBA00022448"/>
    </source>
</evidence>
<feature type="transmembrane region" description="Helical" evidence="7">
    <location>
        <begin position="205"/>
        <end position="228"/>
    </location>
</feature>
<gene>
    <name evidence="8" type="ORF">SAMN05216175_11438</name>
</gene>
<feature type="transmembrane region" description="Helical" evidence="7">
    <location>
        <begin position="366"/>
        <end position="384"/>
    </location>
</feature>
<evidence type="ECO:0000313" key="8">
    <source>
        <dbReference type="EMBL" id="SFG80357.1"/>
    </source>
</evidence>
<dbReference type="InterPro" id="IPR031312">
    <property type="entry name" value="Na/sul_symport_CS"/>
</dbReference>
<feature type="transmembrane region" description="Helical" evidence="7">
    <location>
        <begin position="396"/>
        <end position="418"/>
    </location>
</feature>
<feature type="transmembrane region" description="Helical" evidence="7">
    <location>
        <begin position="425"/>
        <end position="442"/>
    </location>
</feature>
<dbReference type="RefSeq" id="WP_090729582.1">
    <property type="nucleotide sequence ID" value="NZ_FOOU01000014.1"/>
</dbReference>
<keyword evidence="4 7" id="KW-1133">Transmembrane helix</keyword>
<feature type="region of interest" description="Disordered" evidence="6">
    <location>
        <begin position="1"/>
        <end position="30"/>
    </location>
</feature>
<evidence type="ECO:0000313" key="9">
    <source>
        <dbReference type="Proteomes" id="UP000198623"/>
    </source>
</evidence>
<evidence type="ECO:0000256" key="7">
    <source>
        <dbReference type="SAM" id="Phobius"/>
    </source>
</evidence>
<keyword evidence="2" id="KW-0813">Transport</keyword>
<protein>
    <submittedName>
        <fullName evidence="8">Solute carrier family 13 (Sodium-dependent dicarboxylate transporter), member 2/3/5</fullName>
    </submittedName>
</protein>
<accession>A0A1I2UWX8</accession>
<keyword evidence="5 7" id="KW-0472">Membrane</keyword>